<dbReference type="InterPro" id="IPR008928">
    <property type="entry name" value="6-hairpin_glycosidase_sf"/>
</dbReference>
<evidence type="ECO:0000256" key="5">
    <source>
        <dbReference type="ARBA" id="ARBA00023326"/>
    </source>
</evidence>
<organism evidence="10 11">
    <name type="scientific">Rufibacter immobilis</name>
    <dbReference type="NCBI Taxonomy" id="1348778"/>
    <lineage>
        <taxon>Bacteria</taxon>
        <taxon>Pseudomonadati</taxon>
        <taxon>Bacteroidota</taxon>
        <taxon>Cytophagia</taxon>
        <taxon>Cytophagales</taxon>
        <taxon>Hymenobacteraceae</taxon>
        <taxon>Rufibacter</taxon>
    </lineage>
</organism>
<feature type="chain" id="PRO_5017853322" description="Endoglucanase" evidence="7">
    <location>
        <begin position="25"/>
        <end position="589"/>
    </location>
</feature>
<dbReference type="CDD" id="cd02850">
    <property type="entry name" value="E_set_Cellulase_N"/>
    <property type="match status" value="1"/>
</dbReference>
<evidence type="ECO:0000256" key="1">
    <source>
        <dbReference type="ARBA" id="ARBA00007072"/>
    </source>
</evidence>
<keyword evidence="7" id="KW-0136">Cellulose degradation</keyword>
<dbReference type="AlphaFoldDB" id="A0A3M9MVT6"/>
<keyword evidence="4 6" id="KW-0326">Glycosidase</keyword>
<keyword evidence="2 6" id="KW-0378">Hydrolase</keyword>
<dbReference type="SUPFAM" id="SSF81296">
    <property type="entry name" value="E set domains"/>
    <property type="match status" value="1"/>
</dbReference>
<dbReference type="Gene3D" id="1.50.10.10">
    <property type="match status" value="1"/>
</dbReference>
<dbReference type="Pfam" id="PF00759">
    <property type="entry name" value="Glyco_hydro_9"/>
    <property type="match status" value="1"/>
</dbReference>
<keyword evidence="5 6" id="KW-0624">Polysaccharide degradation</keyword>
<dbReference type="InterPro" id="IPR033126">
    <property type="entry name" value="Glyco_hydro_9_Asp/Glu_AS"/>
</dbReference>
<dbReference type="InterPro" id="IPR001701">
    <property type="entry name" value="Glyco_hydro_9"/>
</dbReference>
<dbReference type="PROSITE" id="PS00698">
    <property type="entry name" value="GH9_3"/>
    <property type="match status" value="1"/>
</dbReference>
<evidence type="ECO:0000259" key="8">
    <source>
        <dbReference type="Pfam" id="PF00759"/>
    </source>
</evidence>
<protein>
    <recommendedName>
        <fullName evidence="7">Endoglucanase</fullName>
        <ecNumber evidence="7">3.2.1.4</ecNumber>
    </recommendedName>
</protein>
<gene>
    <name evidence="10" type="ORF">EFA69_08875</name>
</gene>
<feature type="domain" description="Glycoside hydrolase family 9" evidence="8">
    <location>
        <begin position="123"/>
        <end position="578"/>
    </location>
</feature>
<accession>A0A3M9MVT6</accession>
<evidence type="ECO:0000256" key="4">
    <source>
        <dbReference type="ARBA" id="ARBA00023295"/>
    </source>
</evidence>
<dbReference type="Gene3D" id="2.60.40.10">
    <property type="entry name" value="Immunoglobulins"/>
    <property type="match status" value="1"/>
</dbReference>
<dbReference type="EMBL" id="RJJE01000009">
    <property type="protein sequence ID" value="RNI29661.1"/>
    <property type="molecule type" value="Genomic_DNA"/>
</dbReference>
<feature type="signal peptide" evidence="7">
    <location>
        <begin position="1"/>
        <end position="24"/>
    </location>
</feature>
<dbReference type="InterPro" id="IPR014756">
    <property type="entry name" value="Ig_E-set"/>
</dbReference>
<keyword evidence="3 6" id="KW-0119">Carbohydrate metabolism</keyword>
<keyword evidence="11" id="KW-1185">Reference proteome</keyword>
<evidence type="ECO:0000259" key="9">
    <source>
        <dbReference type="Pfam" id="PF02927"/>
    </source>
</evidence>
<dbReference type="GO" id="GO:0008810">
    <property type="term" value="F:cellulase activity"/>
    <property type="evidence" value="ECO:0007669"/>
    <property type="project" value="UniProtKB-EC"/>
</dbReference>
<dbReference type="RefSeq" id="WP_123132745.1">
    <property type="nucleotide sequence ID" value="NZ_RJJE01000009.1"/>
</dbReference>
<reference evidence="10 11" key="1">
    <citation type="submission" date="2018-11" db="EMBL/GenBank/DDBJ databases">
        <title>Rufibacter latericius sp. nov., isolated from water in Baiyang Lake.</title>
        <authorList>
            <person name="Yang Y."/>
        </authorList>
    </citation>
    <scope>NUCLEOTIDE SEQUENCE [LARGE SCALE GENOMIC DNA]</scope>
    <source>
        <strain evidence="10 11">MCC P1</strain>
    </source>
</reference>
<proteinExistence type="inferred from homology"/>
<sequence length="589" mass="65133">MRKKFWRPLLLGLLLGGTGRAAMAQAPSEEIRLNQVGFYPAAPKVAVVVGELKETVFHVKTADGKKTVFSGKLAPMKPAEFSKKPTRVADFSSLRQTGTFVLEIPGKGTSYTFEVKPKVHEAVAAASIKGFYYQRTFSELPQQYAGQWPRPAGHPDTQVLIHPSAASPQRPAGSVISSPRGWYDAGDYNKYIVNSGITMGTLLSGYEDFPEYFQKQSLNIPESGNQVPDLLDEVLWNLRWMLTMQDPQDGGVYHKLTNPAFDGIIMPHQAQNPRYVVQKGTAASLDFAAVMAQASRVYGKFPKAFPGLADSCLTAATKAFAWAQQNPKVEYNQEAINKEFQPQISTGAYGDKDFQDEFIWAAAELYLTTKQDRYYTAVNLFPDDKMPLPSWGQVRLLGYYSLARFSKELTPVAKKDLPLLQKRLVAFADELMAGAHDRAYRTVMGKTERDYNWGSSSNAANQGIALLQAFRITSDRKYLHAALSNLDYLLGRNATGFSFVTGYGQKSTRHPHHRPSMADGIAEPVPGLLAGGPNGQANRQDKCPTYTATSPDEMYTDDDCSYASNEIAINWNAPLVYLANGLEALLQKE</sequence>
<comment type="catalytic activity">
    <reaction evidence="7">
        <text>Endohydrolysis of (1-&gt;4)-beta-D-glucosidic linkages in cellulose, lichenin and cereal beta-D-glucans.</text>
        <dbReference type="EC" id="3.2.1.4"/>
    </reaction>
</comment>
<dbReference type="InterPro" id="IPR013783">
    <property type="entry name" value="Ig-like_fold"/>
</dbReference>
<dbReference type="EC" id="3.2.1.4" evidence="7"/>
<name>A0A3M9MVT6_9BACT</name>
<dbReference type="Pfam" id="PF02927">
    <property type="entry name" value="CelD_N"/>
    <property type="match status" value="1"/>
</dbReference>
<dbReference type="PANTHER" id="PTHR22298">
    <property type="entry name" value="ENDO-1,4-BETA-GLUCANASE"/>
    <property type="match status" value="1"/>
</dbReference>
<evidence type="ECO:0000256" key="2">
    <source>
        <dbReference type="ARBA" id="ARBA00022801"/>
    </source>
</evidence>
<dbReference type="SUPFAM" id="SSF48208">
    <property type="entry name" value="Six-hairpin glycosidases"/>
    <property type="match status" value="1"/>
</dbReference>
<dbReference type="Proteomes" id="UP000271010">
    <property type="component" value="Unassembled WGS sequence"/>
</dbReference>
<evidence type="ECO:0000256" key="3">
    <source>
        <dbReference type="ARBA" id="ARBA00023277"/>
    </source>
</evidence>
<evidence type="ECO:0000313" key="11">
    <source>
        <dbReference type="Proteomes" id="UP000271010"/>
    </source>
</evidence>
<dbReference type="InterPro" id="IPR012341">
    <property type="entry name" value="6hp_glycosidase-like_sf"/>
</dbReference>
<evidence type="ECO:0000256" key="7">
    <source>
        <dbReference type="RuleBase" id="RU361166"/>
    </source>
</evidence>
<feature type="domain" description="Cellulase Ig-like" evidence="9">
    <location>
        <begin position="27"/>
        <end position="108"/>
    </location>
</feature>
<dbReference type="GO" id="GO:0030245">
    <property type="term" value="P:cellulose catabolic process"/>
    <property type="evidence" value="ECO:0007669"/>
    <property type="project" value="UniProtKB-KW"/>
</dbReference>
<keyword evidence="7" id="KW-0732">Signal</keyword>
<evidence type="ECO:0000256" key="6">
    <source>
        <dbReference type="PROSITE-ProRule" id="PRU10060"/>
    </source>
</evidence>
<comment type="similarity">
    <text evidence="1 6 7">Belongs to the glycosyl hydrolase 9 (cellulase E) family.</text>
</comment>
<evidence type="ECO:0000313" key="10">
    <source>
        <dbReference type="EMBL" id="RNI29661.1"/>
    </source>
</evidence>
<feature type="active site" evidence="6">
    <location>
        <position position="566"/>
    </location>
</feature>
<comment type="caution">
    <text evidence="10">The sequence shown here is derived from an EMBL/GenBank/DDBJ whole genome shotgun (WGS) entry which is preliminary data.</text>
</comment>
<dbReference type="InterPro" id="IPR004197">
    <property type="entry name" value="Cellulase_Ig-like"/>
</dbReference>
<feature type="active site" evidence="6">
    <location>
        <position position="557"/>
    </location>
</feature>
<dbReference type="OrthoDB" id="9808897at2"/>